<name>A0AAU7XBE8_9HYPH</name>
<dbReference type="GO" id="GO:0008270">
    <property type="term" value="F:zinc ion binding"/>
    <property type="evidence" value="ECO:0007669"/>
    <property type="project" value="UniProtKB-UniRule"/>
</dbReference>
<feature type="binding site" evidence="3">
    <location>
        <position position="31"/>
    </location>
    <ligand>
        <name>Zn(2+)</name>
        <dbReference type="ChEBI" id="CHEBI:29105"/>
    </ligand>
</feature>
<evidence type="ECO:0000256" key="2">
    <source>
        <dbReference type="ARBA" id="ARBA00022833"/>
    </source>
</evidence>
<keyword evidence="1 3" id="KW-0479">Metal-binding</keyword>
<comment type="similarity">
    <text evidence="3">Belongs to the DNA gyrase inhibitor YacG family.</text>
</comment>
<protein>
    <recommendedName>
        <fullName evidence="3">DNA gyrase inhibitor YacG</fullName>
    </recommendedName>
</protein>
<dbReference type="SUPFAM" id="SSF57716">
    <property type="entry name" value="Glucocorticoid receptor-like (DNA-binding domain)"/>
    <property type="match status" value="1"/>
</dbReference>
<feature type="binding site" evidence="3">
    <location>
        <position position="19"/>
    </location>
    <ligand>
        <name>Zn(2+)</name>
        <dbReference type="ChEBI" id="CHEBI:29105"/>
    </ligand>
</feature>
<dbReference type="HAMAP" id="MF_00649">
    <property type="entry name" value="DNA_gyrase_inhibitor_YacG"/>
    <property type="match status" value="1"/>
</dbReference>
<dbReference type="PANTHER" id="PTHR36150">
    <property type="entry name" value="DNA GYRASE INHIBITOR YACG"/>
    <property type="match status" value="1"/>
</dbReference>
<dbReference type="KEGG" id="mflg:ABS361_00960"/>
<dbReference type="InterPro" id="IPR005584">
    <property type="entry name" value="DNA_gyrase_inhibitor_YacG"/>
</dbReference>
<evidence type="ECO:0000313" key="4">
    <source>
        <dbReference type="EMBL" id="XBY44907.1"/>
    </source>
</evidence>
<dbReference type="RefSeq" id="WP_407049999.1">
    <property type="nucleotide sequence ID" value="NZ_CP158568.1"/>
</dbReference>
<keyword evidence="2 3" id="KW-0862">Zinc</keyword>
<sequence length="67" mass="7546">MSSDAESAPKRPPRPCPICGKMSVFKSYPFCSPRCRAVDLNRWLTGAYAIPVVEDDDMPDDPSERER</sequence>
<gene>
    <name evidence="3 4" type="primary">yacG</name>
    <name evidence="4" type="ORF">ABS361_00960</name>
</gene>
<dbReference type="GO" id="GO:0008657">
    <property type="term" value="F:DNA topoisomerase type II (double strand cut, ATP-hydrolyzing) inhibitor activity"/>
    <property type="evidence" value="ECO:0007669"/>
    <property type="project" value="UniProtKB-UniRule"/>
</dbReference>
<feature type="binding site" evidence="3">
    <location>
        <position position="35"/>
    </location>
    <ligand>
        <name>Zn(2+)</name>
        <dbReference type="ChEBI" id="CHEBI:29105"/>
    </ligand>
</feature>
<dbReference type="Pfam" id="PF03884">
    <property type="entry name" value="YacG"/>
    <property type="match status" value="1"/>
</dbReference>
<dbReference type="Gene3D" id="3.30.50.10">
    <property type="entry name" value="Erythroid Transcription Factor GATA-1, subunit A"/>
    <property type="match status" value="1"/>
</dbReference>
<accession>A0AAU7XBE8</accession>
<proteinExistence type="inferred from homology"/>
<reference evidence="4" key="1">
    <citation type="submission" date="2024-06" db="EMBL/GenBank/DDBJ databases">
        <title>Methylostella associata gen. nov., sp. nov., a novel Ancalomicrobiaceae-affiliated facultatively methylotrophic bacteria that feed on methanotrophs of the genus Methylococcus.</title>
        <authorList>
            <person name="Saltykova V."/>
            <person name="Danilova O.V."/>
            <person name="Oshkin I.Y."/>
            <person name="Belova S.E."/>
            <person name="Pimenov N.V."/>
            <person name="Dedysh S.N."/>
        </authorList>
    </citation>
    <scope>NUCLEOTIDE SEQUENCE</scope>
    <source>
        <strain evidence="4">S20</strain>
    </source>
</reference>
<organism evidence="4">
    <name type="scientific">Methyloraptor flagellatus</name>
    <dbReference type="NCBI Taxonomy" id="3162530"/>
    <lineage>
        <taxon>Bacteria</taxon>
        <taxon>Pseudomonadati</taxon>
        <taxon>Pseudomonadota</taxon>
        <taxon>Alphaproteobacteria</taxon>
        <taxon>Hyphomicrobiales</taxon>
        <taxon>Ancalomicrobiaceae</taxon>
        <taxon>Methyloraptor</taxon>
    </lineage>
</organism>
<feature type="binding site" evidence="3">
    <location>
        <position position="16"/>
    </location>
    <ligand>
        <name>Zn(2+)</name>
        <dbReference type="ChEBI" id="CHEBI:29105"/>
    </ligand>
</feature>
<comment type="subunit">
    <text evidence="3">Interacts with GyrB.</text>
</comment>
<dbReference type="EMBL" id="CP158568">
    <property type="protein sequence ID" value="XBY44907.1"/>
    <property type="molecule type" value="Genomic_DNA"/>
</dbReference>
<comment type="cofactor">
    <cofactor evidence="3">
        <name>Zn(2+)</name>
        <dbReference type="ChEBI" id="CHEBI:29105"/>
    </cofactor>
    <text evidence="3">Binds 1 zinc ion.</text>
</comment>
<dbReference type="NCBIfam" id="NF002362">
    <property type="entry name" value="PRK01343.1"/>
    <property type="match status" value="1"/>
</dbReference>
<comment type="function">
    <text evidence="3">Inhibits all the catalytic activities of DNA gyrase by preventing its interaction with DNA. Acts by binding directly to the C-terminal domain of GyrB, which probably disrupts DNA binding by the gyrase.</text>
</comment>
<evidence type="ECO:0000256" key="1">
    <source>
        <dbReference type="ARBA" id="ARBA00022723"/>
    </source>
</evidence>
<dbReference type="InterPro" id="IPR013088">
    <property type="entry name" value="Znf_NHR/GATA"/>
</dbReference>
<dbReference type="PANTHER" id="PTHR36150:SF1">
    <property type="entry name" value="DNA GYRASE INHIBITOR YACG"/>
    <property type="match status" value="1"/>
</dbReference>
<dbReference type="GO" id="GO:0006355">
    <property type="term" value="P:regulation of DNA-templated transcription"/>
    <property type="evidence" value="ECO:0007669"/>
    <property type="project" value="InterPro"/>
</dbReference>
<evidence type="ECO:0000256" key="3">
    <source>
        <dbReference type="HAMAP-Rule" id="MF_00649"/>
    </source>
</evidence>
<dbReference type="AlphaFoldDB" id="A0AAU7XBE8"/>